<keyword evidence="2" id="KW-1185">Reference proteome</keyword>
<organism evidence="1 2">
    <name type="scientific">Microbacterium soli</name>
    <dbReference type="NCBI Taxonomy" id="446075"/>
    <lineage>
        <taxon>Bacteria</taxon>
        <taxon>Bacillati</taxon>
        <taxon>Actinomycetota</taxon>
        <taxon>Actinomycetes</taxon>
        <taxon>Micrococcales</taxon>
        <taxon>Microbacteriaceae</taxon>
        <taxon>Microbacterium</taxon>
    </lineage>
</organism>
<comment type="caution">
    <text evidence="1">The sequence shown here is derived from an EMBL/GenBank/DDBJ whole genome shotgun (WGS) entry which is preliminary data.</text>
</comment>
<dbReference type="EMBL" id="BAABCP010000001">
    <property type="protein sequence ID" value="GAA3930732.1"/>
    <property type="molecule type" value="Genomic_DNA"/>
</dbReference>
<dbReference type="Proteomes" id="UP001501591">
    <property type="component" value="Unassembled WGS sequence"/>
</dbReference>
<name>A0ABP7MXD2_9MICO</name>
<evidence type="ECO:0000313" key="1">
    <source>
        <dbReference type="EMBL" id="GAA3930732.1"/>
    </source>
</evidence>
<protein>
    <submittedName>
        <fullName evidence="1">Uncharacterized protein</fullName>
    </submittedName>
</protein>
<accession>A0ABP7MXD2</accession>
<proteinExistence type="predicted"/>
<evidence type="ECO:0000313" key="2">
    <source>
        <dbReference type="Proteomes" id="UP001501591"/>
    </source>
</evidence>
<sequence length="100" mass="11349">MMFLTRAVNEKDAPYVVLPYARGYVRNSQSPTRCYQRLRATRSSSNPPSRRRAIIPSPVPTLYEVDRAVERASMPQCNWLGVWGHARPRVGHKPSRAVVG</sequence>
<gene>
    <name evidence="1" type="ORF">GCM10022383_06680</name>
</gene>
<reference evidence="2" key="1">
    <citation type="journal article" date="2019" name="Int. J. Syst. Evol. Microbiol.">
        <title>The Global Catalogue of Microorganisms (GCM) 10K type strain sequencing project: providing services to taxonomists for standard genome sequencing and annotation.</title>
        <authorList>
            <consortium name="The Broad Institute Genomics Platform"/>
            <consortium name="The Broad Institute Genome Sequencing Center for Infectious Disease"/>
            <person name="Wu L."/>
            <person name="Ma J."/>
        </authorList>
    </citation>
    <scope>NUCLEOTIDE SEQUENCE [LARGE SCALE GENOMIC DNA]</scope>
    <source>
        <strain evidence="2">JCM 17024</strain>
    </source>
</reference>